<evidence type="ECO:0000313" key="4">
    <source>
        <dbReference type="Proteomes" id="UP000617041"/>
    </source>
</evidence>
<accession>A0A934Q145</accession>
<keyword evidence="4" id="KW-1185">Reference proteome</keyword>
<evidence type="ECO:0000256" key="2">
    <source>
        <dbReference type="SAM" id="SignalP"/>
    </source>
</evidence>
<dbReference type="Proteomes" id="UP000617041">
    <property type="component" value="Unassembled WGS sequence"/>
</dbReference>
<dbReference type="AlphaFoldDB" id="A0A934Q145"/>
<gene>
    <name evidence="3" type="ORF">I8E28_07025</name>
</gene>
<dbReference type="InterPro" id="IPR024447">
    <property type="entry name" value="YXWGXW_rpt"/>
</dbReference>
<keyword evidence="2" id="KW-0732">Signal</keyword>
<name>A0A934Q145_9BURK</name>
<feature type="compositionally biased region" description="Basic and acidic residues" evidence="1">
    <location>
        <begin position="116"/>
        <end position="137"/>
    </location>
</feature>
<dbReference type="RefSeq" id="WP_200787277.1">
    <property type="nucleotide sequence ID" value="NZ_JAEDAO010000001.1"/>
</dbReference>
<feature type="region of interest" description="Disordered" evidence="1">
    <location>
        <begin position="97"/>
        <end position="147"/>
    </location>
</feature>
<organism evidence="3 4">
    <name type="scientific">Ramlibacter algicola</name>
    <dbReference type="NCBI Taxonomy" id="2795217"/>
    <lineage>
        <taxon>Bacteria</taxon>
        <taxon>Pseudomonadati</taxon>
        <taxon>Pseudomonadota</taxon>
        <taxon>Betaproteobacteria</taxon>
        <taxon>Burkholderiales</taxon>
        <taxon>Comamonadaceae</taxon>
        <taxon>Ramlibacter</taxon>
    </lineage>
</organism>
<feature type="signal peptide" evidence="2">
    <location>
        <begin position="1"/>
        <end position="21"/>
    </location>
</feature>
<dbReference type="EMBL" id="JAEDAO010000001">
    <property type="protein sequence ID" value="MBK0392337.1"/>
    <property type="molecule type" value="Genomic_DNA"/>
</dbReference>
<feature type="chain" id="PRO_5036814390" evidence="2">
    <location>
        <begin position="22"/>
        <end position="147"/>
    </location>
</feature>
<reference evidence="3" key="1">
    <citation type="submission" date="2020-12" db="EMBL/GenBank/DDBJ databases">
        <title>Ramlibacter sp. nov., isolated from a freshwater alga, Cryptomonas.</title>
        <authorList>
            <person name="Kim H.M."/>
            <person name="Jeon C.O."/>
        </authorList>
    </citation>
    <scope>NUCLEOTIDE SEQUENCE</scope>
    <source>
        <strain evidence="3">CrO1</strain>
    </source>
</reference>
<proteinExistence type="predicted"/>
<sequence length="147" mass="16294">MHIRFLAAAALCVAVAMPVGAATKKEKAAAAKKKAEPEAVVTDVPPPSGSWEQVPAPNKDYVWSKGYYEWKDGRYQWKGGEWVLKKEGMEYEQHAWKQRSDGKWELTGGEFVPEGQARKHDKTDDDKDSSAKKDEPTKSMGAAAAKK</sequence>
<protein>
    <submittedName>
        <fullName evidence="3">YXWGXW repeat-containing protein</fullName>
    </submittedName>
</protein>
<evidence type="ECO:0000313" key="3">
    <source>
        <dbReference type="EMBL" id="MBK0392337.1"/>
    </source>
</evidence>
<dbReference type="Pfam" id="PF12779">
    <property type="entry name" value="WXXGXW"/>
    <property type="match status" value="1"/>
</dbReference>
<evidence type="ECO:0000256" key="1">
    <source>
        <dbReference type="SAM" id="MobiDB-lite"/>
    </source>
</evidence>
<comment type="caution">
    <text evidence="3">The sequence shown here is derived from an EMBL/GenBank/DDBJ whole genome shotgun (WGS) entry which is preliminary data.</text>
</comment>
<feature type="region of interest" description="Disordered" evidence="1">
    <location>
        <begin position="30"/>
        <end position="56"/>
    </location>
</feature>